<sequence length="426" mass="48673">MTEDIDKLMQMSWAPSDTIALALSGGIDSMILYHILTDRDDTYRKLVLLHVNHGMRPESADEENYIRRLASRNGHTVEVAHLSMAGDFSQAKARTLRYRFFKEQCKRHDAAVLLTAHHLDDHHETILHQLLTGRHLNDTLGIKAAGTVDGLPVARPLSAVSRQMIKRYQNKHHIHYFEDETNAEDGYTRNYIRHHIMPAIRTHEHLHETSLGRAAEDMDELKGLARLRASEFISHNKGGDLERDALNGEPHIIKVFIIQQWLSLHGIHAGRKFIEELLAVSQGDASQSDLHIGGKTVKLRYGRLFIDDDSVKHVRLMDEDLLITGNGTHHYNGYRIDVDLPRELLPLAVRPRMDGDVMRLPNVGRKKLSRIFIDNKVPREERGKTPVIVDKRNEIIALGTIYNIIEPQENYNGLNISKEKAHEPEE</sequence>
<proteinExistence type="inferred from homology"/>
<dbReference type="Pfam" id="PF11734">
    <property type="entry name" value="TilS_C"/>
    <property type="match status" value="1"/>
</dbReference>
<comment type="similarity">
    <text evidence="8">Belongs to the tRNA(Ile)-lysidine synthase family.</text>
</comment>
<organism evidence="10 11">
    <name type="scientific">Salinicoccus kekensis</name>
    <dbReference type="NCBI Taxonomy" id="714307"/>
    <lineage>
        <taxon>Bacteria</taxon>
        <taxon>Bacillati</taxon>
        <taxon>Bacillota</taxon>
        <taxon>Bacilli</taxon>
        <taxon>Bacillales</taxon>
        <taxon>Staphylococcaceae</taxon>
        <taxon>Salinicoccus</taxon>
    </lineage>
</organism>
<dbReference type="EMBL" id="OBQF01000004">
    <property type="protein sequence ID" value="SOC43164.1"/>
    <property type="molecule type" value="Genomic_DNA"/>
</dbReference>
<dbReference type="PANTHER" id="PTHR43033">
    <property type="entry name" value="TRNA(ILE)-LYSIDINE SYNTHASE-RELATED"/>
    <property type="match status" value="1"/>
</dbReference>
<dbReference type="Proteomes" id="UP000219412">
    <property type="component" value="Unassembled WGS sequence"/>
</dbReference>
<comment type="domain">
    <text evidence="8">The N-terminal region contains the highly conserved SGGXDS motif, predicted to be a P-loop motif involved in ATP binding.</text>
</comment>
<dbReference type="NCBIfam" id="TIGR02433">
    <property type="entry name" value="lysidine_TilS_C"/>
    <property type="match status" value="1"/>
</dbReference>
<dbReference type="CDD" id="cd01992">
    <property type="entry name" value="TilS_N"/>
    <property type="match status" value="1"/>
</dbReference>
<evidence type="ECO:0000256" key="3">
    <source>
        <dbReference type="ARBA" id="ARBA00022598"/>
    </source>
</evidence>
<dbReference type="InterPro" id="IPR011063">
    <property type="entry name" value="TilS/TtcA_N"/>
</dbReference>
<dbReference type="Pfam" id="PF01171">
    <property type="entry name" value="ATP_bind_3"/>
    <property type="match status" value="1"/>
</dbReference>
<evidence type="ECO:0000256" key="8">
    <source>
        <dbReference type="HAMAP-Rule" id="MF_01161"/>
    </source>
</evidence>
<feature type="domain" description="Lysidine-tRNA(Ile) synthetase C-terminal" evidence="9">
    <location>
        <begin position="347"/>
        <end position="416"/>
    </location>
</feature>
<gene>
    <name evidence="8" type="primary">tilS</name>
    <name evidence="10" type="ORF">SAMN05878391_1918</name>
</gene>
<evidence type="ECO:0000256" key="7">
    <source>
        <dbReference type="ARBA" id="ARBA00048539"/>
    </source>
</evidence>
<name>A0A285UMM0_9STAP</name>
<dbReference type="GO" id="GO:0005737">
    <property type="term" value="C:cytoplasm"/>
    <property type="evidence" value="ECO:0007669"/>
    <property type="project" value="UniProtKB-SubCell"/>
</dbReference>
<evidence type="ECO:0000256" key="2">
    <source>
        <dbReference type="ARBA" id="ARBA00022490"/>
    </source>
</evidence>
<evidence type="ECO:0000256" key="1">
    <source>
        <dbReference type="ARBA" id="ARBA00004496"/>
    </source>
</evidence>
<dbReference type="GO" id="GO:0005524">
    <property type="term" value="F:ATP binding"/>
    <property type="evidence" value="ECO:0007669"/>
    <property type="project" value="UniProtKB-UniRule"/>
</dbReference>
<dbReference type="RefSeq" id="WP_097041488.1">
    <property type="nucleotide sequence ID" value="NZ_OBQF01000004.1"/>
</dbReference>
<evidence type="ECO:0000256" key="6">
    <source>
        <dbReference type="ARBA" id="ARBA00022840"/>
    </source>
</evidence>
<feature type="binding site" evidence="8">
    <location>
        <begin position="24"/>
        <end position="29"/>
    </location>
    <ligand>
        <name>ATP</name>
        <dbReference type="ChEBI" id="CHEBI:30616"/>
    </ligand>
</feature>
<dbReference type="HAMAP" id="MF_01161">
    <property type="entry name" value="tRNA_Ile_lys_synt"/>
    <property type="match status" value="1"/>
</dbReference>
<keyword evidence="3 8" id="KW-0436">Ligase</keyword>
<dbReference type="SUPFAM" id="SSF52402">
    <property type="entry name" value="Adenine nucleotide alpha hydrolases-like"/>
    <property type="match status" value="1"/>
</dbReference>
<dbReference type="Gene3D" id="3.40.50.620">
    <property type="entry name" value="HUPs"/>
    <property type="match status" value="1"/>
</dbReference>
<dbReference type="InterPro" id="IPR012094">
    <property type="entry name" value="tRNA_Ile_lys_synt"/>
</dbReference>
<keyword evidence="4 8" id="KW-0819">tRNA processing</keyword>
<evidence type="ECO:0000256" key="4">
    <source>
        <dbReference type="ARBA" id="ARBA00022694"/>
    </source>
</evidence>
<keyword evidence="2 8" id="KW-0963">Cytoplasm</keyword>
<keyword evidence="6 8" id="KW-0067">ATP-binding</keyword>
<comment type="function">
    <text evidence="8">Ligates lysine onto the cytidine present at position 34 of the AUA codon-specific tRNA(Ile) that contains the anticodon CAU, in an ATP-dependent manner. Cytidine is converted to lysidine, thus changing the amino acid specificity of the tRNA from methionine to isoleucine.</text>
</comment>
<keyword evidence="5 8" id="KW-0547">Nucleotide-binding</keyword>
<dbReference type="NCBIfam" id="TIGR02432">
    <property type="entry name" value="lysidine_TilS_N"/>
    <property type="match status" value="1"/>
</dbReference>
<dbReference type="GO" id="GO:0032267">
    <property type="term" value="F:tRNA(Ile)-lysidine synthase activity"/>
    <property type="evidence" value="ECO:0007669"/>
    <property type="project" value="UniProtKB-EC"/>
</dbReference>
<dbReference type="SMART" id="SM00977">
    <property type="entry name" value="TilS_C"/>
    <property type="match status" value="1"/>
</dbReference>
<evidence type="ECO:0000313" key="11">
    <source>
        <dbReference type="Proteomes" id="UP000219412"/>
    </source>
</evidence>
<dbReference type="InterPro" id="IPR012795">
    <property type="entry name" value="tRNA_Ile_lys_synt_N"/>
</dbReference>
<reference evidence="11" key="1">
    <citation type="submission" date="2017-08" db="EMBL/GenBank/DDBJ databases">
        <authorList>
            <person name="Varghese N."/>
            <person name="Submissions S."/>
        </authorList>
    </citation>
    <scope>NUCLEOTIDE SEQUENCE [LARGE SCALE GENOMIC DNA]</scope>
    <source>
        <strain evidence="11">DSM 23173</strain>
    </source>
</reference>
<dbReference type="GO" id="GO:0006400">
    <property type="term" value="P:tRNA modification"/>
    <property type="evidence" value="ECO:0007669"/>
    <property type="project" value="UniProtKB-UniRule"/>
</dbReference>
<evidence type="ECO:0000259" key="9">
    <source>
        <dbReference type="SMART" id="SM00977"/>
    </source>
</evidence>
<dbReference type="AlphaFoldDB" id="A0A285UMM0"/>
<dbReference type="SUPFAM" id="SSF56037">
    <property type="entry name" value="PheT/TilS domain"/>
    <property type="match status" value="1"/>
</dbReference>
<dbReference type="InterPro" id="IPR012796">
    <property type="entry name" value="Lysidine-tRNA-synth_C"/>
</dbReference>
<dbReference type="EC" id="6.3.4.19" evidence="8"/>
<evidence type="ECO:0000256" key="5">
    <source>
        <dbReference type="ARBA" id="ARBA00022741"/>
    </source>
</evidence>
<comment type="subcellular location">
    <subcellularLocation>
        <location evidence="1 8">Cytoplasm</location>
    </subcellularLocation>
</comment>
<dbReference type="OrthoDB" id="9807403at2"/>
<protein>
    <recommendedName>
        <fullName evidence="8">tRNA(Ile)-lysidine synthase</fullName>
        <ecNumber evidence="8">6.3.4.19</ecNumber>
    </recommendedName>
    <alternativeName>
        <fullName evidence="8">tRNA(Ile)-2-lysyl-cytidine synthase</fullName>
    </alternativeName>
    <alternativeName>
        <fullName evidence="8">tRNA(Ile)-lysidine synthetase</fullName>
    </alternativeName>
</protein>
<keyword evidence="11" id="KW-1185">Reference proteome</keyword>
<comment type="catalytic activity">
    <reaction evidence="7 8">
        <text>cytidine(34) in tRNA(Ile2) + L-lysine + ATP = lysidine(34) in tRNA(Ile2) + AMP + diphosphate + H(+)</text>
        <dbReference type="Rhea" id="RHEA:43744"/>
        <dbReference type="Rhea" id="RHEA-COMP:10625"/>
        <dbReference type="Rhea" id="RHEA-COMP:10670"/>
        <dbReference type="ChEBI" id="CHEBI:15378"/>
        <dbReference type="ChEBI" id="CHEBI:30616"/>
        <dbReference type="ChEBI" id="CHEBI:32551"/>
        <dbReference type="ChEBI" id="CHEBI:33019"/>
        <dbReference type="ChEBI" id="CHEBI:82748"/>
        <dbReference type="ChEBI" id="CHEBI:83665"/>
        <dbReference type="ChEBI" id="CHEBI:456215"/>
        <dbReference type="EC" id="6.3.4.19"/>
    </reaction>
</comment>
<accession>A0A285UMM0</accession>
<evidence type="ECO:0000313" key="10">
    <source>
        <dbReference type="EMBL" id="SOC43164.1"/>
    </source>
</evidence>
<dbReference type="InterPro" id="IPR014729">
    <property type="entry name" value="Rossmann-like_a/b/a_fold"/>
</dbReference>
<dbReference type="PANTHER" id="PTHR43033:SF1">
    <property type="entry name" value="TRNA(ILE)-LYSIDINE SYNTHASE-RELATED"/>
    <property type="match status" value="1"/>
</dbReference>